<keyword evidence="7 10" id="KW-0472">Membrane</keyword>
<protein>
    <recommendedName>
        <fullName evidence="13">Aluminum-activated malate transporter</fullName>
    </recommendedName>
</protein>
<comment type="similarity">
    <text evidence="2">Belongs to the aromatic acid exporter (TC 2.A.85) family.</text>
</comment>
<dbReference type="GO" id="GO:0034220">
    <property type="term" value="P:monoatomic ion transmembrane transport"/>
    <property type="evidence" value="ECO:0007669"/>
    <property type="project" value="UniProtKB-KW"/>
</dbReference>
<feature type="transmembrane region" description="Helical" evidence="10">
    <location>
        <begin position="167"/>
        <end position="186"/>
    </location>
</feature>
<sequence>MPTFVHFSVACNLDENSSRPPTGKRNGTLDQDADDLEASEEESTDAACLRKSDDTSARPRSIAKTSEFVRRIGDCINWLGTLEWRSLTHSFKAGLALGVVSCLVLLEKVYARLGKNATWAVLTVVVVFESTVGATLTKGLNRGLGTFVAASVALLFDYMTHNLERSIQPYFLGGSIFFVGMATTYGRFFKVIKARFDYSMVVFSLTFCLVSVAGYRGSDNVKVALDRMLIVLLGCMVCIVVSLFVFPVWAGDDLHNLIVNNFDDLAESIEGCTAAYFHSYDKKAHVQTSANDTISKGYMAVLLSKQTEENLVKQARFEPWHGRFGCMYPWQKCIQVGTILRNCAYIVCALHGCVLSEIQAPENLKDAFSQPCIHISSEVARVLREIAIGLRSCCKSQRSKQSMLHSLHLSVLRLHTALGAYNNQIAHIYNMTSSVVNSHKNGDVEVHINAACDVSAATLSTGGSAIPGTRIHQPHQFKRLFSNSLLHLPYCSSDIYHSHSASIDVIADKNLLKQCQEFTECFSVTTVAALLIEIVSRLEPLLKAVAELEEQACFKDVDEPVSSWIRRPNLKHLKTEKIVMQHGMAQIHAM</sequence>
<evidence type="ECO:0000256" key="8">
    <source>
        <dbReference type="ARBA" id="ARBA00023303"/>
    </source>
</evidence>
<evidence type="ECO:0000313" key="11">
    <source>
        <dbReference type="EMBL" id="KAH7435954.1"/>
    </source>
</evidence>
<keyword evidence="12" id="KW-1185">Reference proteome</keyword>
<evidence type="ECO:0000256" key="7">
    <source>
        <dbReference type="ARBA" id="ARBA00023136"/>
    </source>
</evidence>
<feature type="compositionally biased region" description="Acidic residues" evidence="9">
    <location>
        <begin position="31"/>
        <end position="41"/>
    </location>
</feature>
<evidence type="ECO:0000256" key="6">
    <source>
        <dbReference type="ARBA" id="ARBA00023065"/>
    </source>
</evidence>
<feature type="transmembrane region" description="Helical" evidence="10">
    <location>
        <begin position="228"/>
        <end position="250"/>
    </location>
</feature>
<keyword evidence="5 10" id="KW-1133">Transmembrane helix</keyword>
<comment type="subcellular location">
    <subcellularLocation>
        <location evidence="1">Membrane</location>
        <topology evidence="1">Multi-pass membrane protein</topology>
    </subcellularLocation>
</comment>
<dbReference type="AlphaFoldDB" id="A0A8T2URF3"/>
<evidence type="ECO:0000256" key="5">
    <source>
        <dbReference type="ARBA" id="ARBA00022989"/>
    </source>
</evidence>
<feature type="region of interest" description="Disordered" evidence="9">
    <location>
        <begin position="15"/>
        <end position="41"/>
    </location>
</feature>
<evidence type="ECO:0000256" key="9">
    <source>
        <dbReference type="SAM" id="MobiDB-lite"/>
    </source>
</evidence>
<keyword evidence="3" id="KW-0813">Transport</keyword>
<keyword evidence="8" id="KW-0407">Ion channel</keyword>
<dbReference type="PANTHER" id="PTHR31086">
    <property type="entry name" value="ALUMINUM-ACTIVATED MALATE TRANSPORTER 10"/>
    <property type="match status" value="1"/>
</dbReference>
<evidence type="ECO:0000256" key="10">
    <source>
        <dbReference type="SAM" id="Phobius"/>
    </source>
</evidence>
<evidence type="ECO:0000313" key="12">
    <source>
        <dbReference type="Proteomes" id="UP000825935"/>
    </source>
</evidence>
<comment type="caution">
    <text evidence="11">The sequence shown here is derived from an EMBL/GenBank/DDBJ whole genome shotgun (WGS) entry which is preliminary data.</text>
</comment>
<proteinExistence type="inferred from homology"/>
<organism evidence="11 12">
    <name type="scientific">Ceratopteris richardii</name>
    <name type="common">Triangle waterfern</name>
    <dbReference type="NCBI Taxonomy" id="49495"/>
    <lineage>
        <taxon>Eukaryota</taxon>
        <taxon>Viridiplantae</taxon>
        <taxon>Streptophyta</taxon>
        <taxon>Embryophyta</taxon>
        <taxon>Tracheophyta</taxon>
        <taxon>Polypodiopsida</taxon>
        <taxon>Polypodiidae</taxon>
        <taxon>Polypodiales</taxon>
        <taxon>Pteridineae</taxon>
        <taxon>Pteridaceae</taxon>
        <taxon>Parkerioideae</taxon>
        <taxon>Ceratopteris</taxon>
    </lineage>
</organism>
<dbReference type="Pfam" id="PF11744">
    <property type="entry name" value="ALMT"/>
    <property type="match status" value="1"/>
</dbReference>
<dbReference type="InterPro" id="IPR020966">
    <property type="entry name" value="ALMT"/>
</dbReference>
<accession>A0A8T2URF3</accession>
<evidence type="ECO:0000256" key="2">
    <source>
        <dbReference type="ARBA" id="ARBA00007079"/>
    </source>
</evidence>
<evidence type="ECO:0008006" key="13">
    <source>
        <dbReference type="Google" id="ProtNLM"/>
    </source>
</evidence>
<dbReference type="EMBL" id="CM035411">
    <property type="protein sequence ID" value="KAH7435954.1"/>
    <property type="molecule type" value="Genomic_DNA"/>
</dbReference>
<reference evidence="11" key="1">
    <citation type="submission" date="2021-08" db="EMBL/GenBank/DDBJ databases">
        <title>WGS assembly of Ceratopteris richardii.</title>
        <authorList>
            <person name="Marchant D.B."/>
            <person name="Chen G."/>
            <person name="Jenkins J."/>
            <person name="Shu S."/>
            <person name="Leebens-Mack J."/>
            <person name="Grimwood J."/>
            <person name="Schmutz J."/>
            <person name="Soltis P."/>
            <person name="Soltis D."/>
            <person name="Chen Z.-H."/>
        </authorList>
    </citation>
    <scope>NUCLEOTIDE SEQUENCE</scope>
    <source>
        <strain evidence="11">Whitten #5841</strain>
        <tissue evidence="11">Leaf</tissue>
    </source>
</reference>
<feature type="transmembrane region" description="Helical" evidence="10">
    <location>
        <begin position="198"/>
        <end position="216"/>
    </location>
</feature>
<dbReference type="Proteomes" id="UP000825935">
    <property type="component" value="Chromosome 6"/>
</dbReference>
<keyword evidence="4 10" id="KW-0812">Transmembrane</keyword>
<gene>
    <name evidence="11" type="ORF">KP509_06G085400</name>
</gene>
<name>A0A8T2URF3_CERRI</name>
<dbReference type="GO" id="GO:0015743">
    <property type="term" value="P:malate transport"/>
    <property type="evidence" value="ECO:0007669"/>
    <property type="project" value="InterPro"/>
</dbReference>
<dbReference type="OrthoDB" id="68611at2759"/>
<evidence type="ECO:0000256" key="1">
    <source>
        <dbReference type="ARBA" id="ARBA00004141"/>
    </source>
</evidence>
<dbReference type="OMA" id="WHIEEIN"/>
<evidence type="ECO:0000256" key="4">
    <source>
        <dbReference type="ARBA" id="ARBA00022692"/>
    </source>
</evidence>
<keyword evidence="6" id="KW-0406">Ion transport</keyword>
<dbReference type="GO" id="GO:0016020">
    <property type="term" value="C:membrane"/>
    <property type="evidence" value="ECO:0007669"/>
    <property type="project" value="UniProtKB-SubCell"/>
</dbReference>
<evidence type="ECO:0000256" key="3">
    <source>
        <dbReference type="ARBA" id="ARBA00022448"/>
    </source>
</evidence>